<feature type="compositionally biased region" description="Low complexity" evidence="1">
    <location>
        <begin position="148"/>
        <end position="164"/>
    </location>
</feature>
<sequence>MDPQSPPKRMTRARAAAKGTEPAAKTTRIQLPVSAMKATKPTRGRPKKAVAEPASAPEPQASEPVKSVRGRPRKAAEPVAEEPARGGIRMTRTKKTKAEDESETPAEPVKKATRGRPAASTVASRPPVAKNALKKSVKFEEPEKENIAPSAAAPRKAATKAAAPVSGLRAKPMRRPATAGRAVRGTRPTAAAAAAVSSSQGKDDQQKPLPLSPKKVNQMAANKVDSDDELAMDNKTPVRSLKRNPIKPAVGAKKVVESAPHTDSDEDMVLNLPETVVSAVNLGSPARRPAPSPWKNSMNSPARRVEGVLGLSAPQMTNDGQPAQSSFKASLLQSPAKRVPVLKGLELGSVGGPQPGSSSLKISLLSSPAKRIMSPAKSFAPPTQEDEFLGRSPAPKATLLATPRPAEISGNACEDDDEEMDFDHHDDDALPDSPTRLRFPGRLSAVLPRHADPEMKSTILALPETTEDDEEEQDSLSTVAAEDNEAAEELGDMMVLDEPLCADDTVNSTSTTPPHSPPKVSNAMFALRDRDLEPYDEAESEDDDQTVTRKGRLPRGLGPAPATPCPATSATPGSRAANSRTRSSGRSTAKRVRVNGKFGFTPLAQQLDSWSAGGSSPLKTGISAESPTAAAFTTSGDHASLASSDVATSLAPELSPMQNTFFEDEMLVRPDTVQQENEAEPEGEIVIMDTDIESPVLDDIPFTEEDVALAAEADEMSLMEPEVVEELVHNQVLDDSLSETSQEYGDENEVPVELLNTADRAQGLNIPPVTPQRVIYREVQTVSKVPLKPAAEDSPRKMKKRSHSISRLPIQRPTHTLTRSASVISYSPMKSDERRSPENEQQEDEAESENAPVTPAKSEACWSMMGTPARTPRRDIDPALLRGAVVFVDVHTTEGDDASALFVELLGWMGARCVKSWSWNPDSPAEDDSSSSKVGITHVVYKDGGKRTLEKVRQSGGVVQCVGVSWVLDCERENQWLDEAPYYIDTASVPRGGARRRKSMEPKAIANLNGMLVPTPVRNTNNGASSPRSSNQATPKTPTNRRDSGLWMHTPEDDITRLNSLDDDGDADAIHEDAELTTVLTPVPKTPAPEAVARYAANLSPATPSMMESDDEDAADMPVDPMMRTCPPKPTGGKLFPELGAGVLGKEKDEKVLMRLMAARRKSLQFAPKVGSPLARAWKH</sequence>
<accession>A0AA40BYC5</accession>
<dbReference type="PANTHER" id="PTHR14625">
    <property type="entry name" value="MICROCEPHALIN"/>
    <property type="match status" value="1"/>
</dbReference>
<evidence type="ECO:0000313" key="3">
    <source>
        <dbReference type="EMBL" id="KAK0618396.1"/>
    </source>
</evidence>
<feature type="compositionally biased region" description="Polar residues" evidence="1">
    <location>
        <begin position="813"/>
        <end position="825"/>
    </location>
</feature>
<feature type="region of interest" description="Disordered" evidence="1">
    <location>
        <begin position="376"/>
        <end position="490"/>
    </location>
</feature>
<dbReference type="InterPro" id="IPR036420">
    <property type="entry name" value="BRCT_dom_sf"/>
</dbReference>
<keyword evidence="4" id="KW-1185">Reference proteome</keyword>
<dbReference type="SUPFAM" id="SSF52113">
    <property type="entry name" value="BRCT domain"/>
    <property type="match status" value="1"/>
</dbReference>
<organism evidence="3 4">
    <name type="scientific">Bombardia bombarda</name>
    <dbReference type="NCBI Taxonomy" id="252184"/>
    <lineage>
        <taxon>Eukaryota</taxon>
        <taxon>Fungi</taxon>
        <taxon>Dikarya</taxon>
        <taxon>Ascomycota</taxon>
        <taxon>Pezizomycotina</taxon>
        <taxon>Sordariomycetes</taxon>
        <taxon>Sordariomycetidae</taxon>
        <taxon>Sordariales</taxon>
        <taxon>Lasiosphaeriaceae</taxon>
        <taxon>Bombardia</taxon>
    </lineage>
</organism>
<dbReference type="EMBL" id="JAULSR010000005">
    <property type="protein sequence ID" value="KAK0618396.1"/>
    <property type="molecule type" value="Genomic_DNA"/>
</dbReference>
<dbReference type="CDD" id="cd17716">
    <property type="entry name" value="BRCT_microcephalin_rpt1"/>
    <property type="match status" value="1"/>
</dbReference>
<reference evidence="3" key="1">
    <citation type="submission" date="2023-06" db="EMBL/GenBank/DDBJ databases">
        <title>Genome-scale phylogeny and comparative genomics of the fungal order Sordariales.</title>
        <authorList>
            <consortium name="Lawrence Berkeley National Laboratory"/>
            <person name="Hensen N."/>
            <person name="Bonometti L."/>
            <person name="Westerberg I."/>
            <person name="Brannstrom I.O."/>
            <person name="Guillou S."/>
            <person name="Cros-Aarteil S."/>
            <person name="Calhoun S."/>
            <person name="Haridas S."/>
            <person name="Kuo A."/>
            <person name="Mondo S."/>
            <person name="Pangilinan J."/>
            <person name="Riley R."/>
            <person name="LaButti K."/>
            <person name="Andreopoulos B."/>
            <person name="Lipzen A."/>
            <person name="Chen C."/>
            <person name="Yanf M."/>
            <person name="Daum C."/>
            <person name="Ng V."/>
            <person name="Clum A."/>
            <person name="Steindorff A."/>
            <person name="Ohm R."/>
            <person name="Martin F."/>
            <person name="Silar P."/>
            <person name="Natvig D."/>
            <person name="Lalanne C."/>
            <person name="Gautier V."/>
            <person name="Ament-velasquez S.L."/>
            <person name="Kruys A."/>
            <person name="Hutchinson M.I."/>
            <person name="Powell A.J."/>
            <person name="Barry K."/>
            <person name="Miller A.N."/>
            <person name="Grigoriev I.V."/>
            <person name="Debuchy R."/>
            <person name="Gladieux P."/>
            <person name="Thoren M.H."/>
            <person name="Johannesson H."/>
        </authorList>
    </citation>
    <scope>NUCLEOTIDE SEQUENCE</scope>
    <source>
        <strain evidence="3">SMH3391-2</strain>
    </source>
</reference>
<dbReference type="PANTHER" id="PTHR14625:SF3">
    <property type="entry name" value="MICROCEPHALIN"/>
    <property type="match status" value="1"/>
</dbReference>
<evidence type="ECO:0000256" key="1">
    <source>
        <dbReference type="SAM" id="MobiDB-lite"/>
    </source>
</evidence>
<dbReference type="InterPro" id="IPR001357">
    <property type="entry name" value="BRCT_dom"/>
</dbReference>
<dbReference type="AlphaFoldDB" id="A0AA40BYC5"/>
<feature type="region of interest" description="Disordered" evidence="1">
    <location>
        <begin position="282"/>
        <end position="301"/>
    </location>
</feature>
<feature type="compositionally biased region" description="Low complexity" evidence="1">
    <location>
        <begin position="175"/>
        <end position="196"/>
    </location>
</feature>
<feature type="region of interest" description="Disordered" evidence="1">
    <location>
        <begin position="1013"/>
        <end position="1049"/>
    </location>
</feature>
<dbReference type="Proteomes" id="UP001174934">
    <property type="component" value="Unassembled WGS sequence"/>
</dbReference>
<feature type="compositionally biased region" description="Basic and acidic residues" evidence="1">
    <location>
        <begin position="137"/>
        <end position="146"/>
    </location>
</feature>
<gene>
    <name evidence="3" type="ORF">B0T17DRAFT_537809</name>
</gene>
<dbReference type="GO" id="GO:0000278">
    <property type="term" value="P:mitotic cell cycle"/>
    <property type="evidence" value="ECO:0007669"/>
    <property type="project" value="TreeGrafter"/>
</dbReference>
<dbReference type="PROSITE" id="PS50172">
    <property type="entry name" value="BRCT"/>
    <property type="match status" value="1"/>
</dbReference>
<name>A0AA40BYC5_9PEZI</name>
<evidence type="ECO:0000313" key="4">
    <source>
        <dbReference type="Proteomes" id="UP001174934"/>
    </source>
</evidence>
<feature type="compositionally biased region" description="Low complexity" evidence="1">
    <location>
        <begin position="51"/>
        <end position="65"/>
    </location>
</feature>
<evidence type="ECO:0000259" key="2">
    <source>
        <dbReference type="PROSITE" id="PS50172"/>
    </source>
</evidence>
<feature type="region of interest" description="Disordered" evidence="1">
    <location>
        <begin position="786"/>
        <end position="860"/>
    </location>
</feature>
<dbReference type="Gene3D" id="3.40.50.10190">
    <property type="entry name" value="BRCT domain"/>
    <property type="match status" value="1"/>
</dbReference>
<feature type="compositionally biased region" description="Acidic residues" evidence="1">
    <location>
        <begin position="465"/>
        <end position="474"/>
    </location>
</feature>
<feature type="region of interest" description="Disordered" evidence="1">
    <location>
        <begin position="535"/>
        <end position="593"/>
    </location>
</feature>
<feature type="region of interest" description="Disordered" evidence="1">
    <location>
        <begin position="503"/>
        <end position="522"/>
    </location>
</feature>
<dbReference type="InterPro" id="IPR022047">
    <property type="entry name" value="Microcephalin-like"/>
</dbReference>
<feature type="compositionally biased region" description="Basic and acidic residues" evidence="1">
    <location>
        <begin position="1040"/>
        <end position="1049"/>
    </location>
</feature>
<feature type="compositionally biased region" description="Polar residues" evidence="1">
    <location>
        <begin position="1017"/>
        <end position="1038"/>
    </location>
</feature>
<feature type="compositionally biased region" description="Polar residues" evidence="1">
    <location>
        <begin position="576"/>
        <end position="587"/>
    </location>
</feature>
<feature type="compositionally biased region" description="Acidic residues" evidence="1">
    <location>
        <begin position="535"/>
        <end position="545"/>
    </location>
</feature>
<comment type="caution">
    <text evidence="3">The sequence shown here is derived from an EMBL/GenBank/DDBJ whole genome shotgun (WGS) entry which is preliminary data.</text>
</comment>
<proteinExistence type="predicted"/>
<protein>
    <recommendedName>
        <fullName evidence="2">BRCT domain-containing protein</fullName>
    </recommendedName>
</protein>
<feature type="domain" description="BRCT" evidence="2">
    <location>
        <begin position="876"/>
        <end position="984"/>
    </location>
</feature>
<feature type="region of interest" description="Disordered" evidence="1">
    <location>
        <begin position="1"/>
        <end position="246"/>
    </location>
</feature>
<feature type="compositionally biased region" description="Low complexity" evidence="1">
    <location>
        <begin position="505"/>
        <end position="521"/>
    </location>
</feature>